<feature type="compositionally biased region" description="Basic and acidic residues" evidence="1">
    <location>
        <begin position="666"/>
        <end position="675"/>
    </location>
</feature>
<reference evidence="2" key="1">
    <citation type="submission" date="2021-01" db="EMBL/GenBank/DDBJ databases">
        <authorList>
            <person name="Corre E."/>
            <person name="Pelletier E."/>
            <person name="Niang G."/>
            <person name="Scheremetjew M."/>
            <person name="Finn R."/>
            <person name="Kale V."/>
            <person name="Holt S."/>
            <person name="Cochrane G."/>
            <person name="Meng A."/>
            <person name="Brown T."/>
            <person name="Cohen L."/>
        </authorList>
    </citation>
    <scope>NUCLEOTIDE SEQUENCE</scope>
    <source>
        <strain evidence="2">CCMP1594</strain>
    </source>
</reference>
<dbReference type="Gene3D" id="3.40.50.300">
    <property type="entry name" value="P-loop containing nucleotide triphosphate hydrolases"/>
    <property type="match status" value="1"/>
</dbReference>
<feature type="compositionally biased region" description="Basic and acidic residues" evidence="1">
    <location>
        <begin position="646"/>
        <end position="657"/>
    </location>
</feature>
<dbReference type="InterPro" id="IPR027417">
    <property type="entry name" value="P-loop_NTPase"/>
</dbReference>
<evidence type="ECO:0000313" key="2">
    <source>
        <dbReference type="EMBL" id="CAE0816057.1"/>
    </source>
</evidence>
<dbReference type="EMBL" id="HBJA01077630">
    <property type="protein sequence ID" value="CAE0816057.1"/>
    <property type="molecule type" value="Transcribed_RNA"/>
</dbReference>
<feature type="compositionally biased region" description="Basic and acidic residues" evidence="1">
    <location>
        <begin position="472"/>
        <end position="486"/>
    </location>
</feature>
<evidence type="ECO:0000256" key="1">
    <source>
        <dbReference type="SAM" id="MobiDB-lite"/>
    </source>
</evidence>
<name>A0A7S4FV12_9EUGL</name>
<accession>A0A7S4FV12</accession>
<sequence>MSISEGATVKVRFGSPSASTASEISVDCLEFPMEEAKPNNPILIDSGCLLNIQSVSGTTITCVAKKAFSLGHGKQLVFPYENEKSLCKFRVNITSGVSLETVKTNLESLVTTTVFKQFLCTCVGNAVCVNCATCLIVQVVLWTWFNCIGVSESRIRSKWLVNSIQNIAEKVKMDPDAYWRKMLPDKDKSFAGYSTNLPFPSVVNTRYIVPSSAVLFGNTEESKRKTTNYFKSFYSNKSEFTFTGQSVSYDELSDKCSEDLGVRTATVLSGNLDVTIVMHKKKNYEKKHIDLEPVFNLLNPFVELLLQLLVYIPNDKDTSPHAQEISKTYLTYIERMLQAFLRGLKKTLPSDDQKSLKEAVVYRSLFSLIGKPLKHATKIHTILFRVFGAAGLQKCGSSLKELRWLKWNRFVETDFDVPDPLENENRAFMVYPQTDKTNKLSLTDVRDYTASIPPLDGTVKSTSAPPPPPAEDPTKELEPPSQERHDLVSPRVGSISLDGIGHPAPSGAPADSFEDLPPLATVDDRVQHQFVDCRPILGITWTDYYARIFVRPGSLMSLVRFEEGPLRFLASSEKPDKKYEIINTFANNMYAWRFIRAHEGVVLFTDGVILSKTEGGYWHAHLNNAAHPLELVKPAEPEEEKEEVPEEKPEEKNKKQEAPSAAPDFAKFRSGEKRTRSFKKHGAGVQQQMSAIAAMKAGVAATNARPGSASPEGQTEYTEEMHANAARQAISYESRLQEDYLFTPFWTVLSAYNNFRMMDKNMRLDTLDKLVRKAYAKLSGANVLELKKLTLEEIIRRLSTMPGAREVAKEMSQSLGKLLKESAGTAVDQSDLKKALAGDKMSQQILHAFVSEDEGYQKLLQLYRPMEVKQYMQKYLLSGCPHPIFARPFAETSLGLLRAVLLDNEQHKKDSCHRDGLAPHEIVRPFNGKDCADVFFLQVDEVRDRAPYRSDTGQDLGYFLPVSVLSYGKAQGMLEAGEQGATKQWLVQFLVSALPDALKSHVLNKMRLRDSYIKSVYDYKISDLNVIAMLYALASSNPIRKVVDDLLQDIRDVYDATMFMPYCLRTGARNEYGVHVVSEESRVLQALQTRVTFVPQVHLQDDQSVSNLAPLYSRIIEPFTKYQTCFVYVTGLQHVHDRLLKWVAEYTKSVPWAYVYFEGVDTTWNLPENTDRIFFHSDVLNNDARTKVICSTNSHNHGISKDSVSKTLKDAGAVYVTDSGGRKKMASQVHKVHEAGARRWVCLCDPDSAKKLLDLETVKINNVDICFSSNLITYTSKCHPLNDAFVDKVRMEASSIKQEERTRHWTDWIRRAEDVWDMDWKLIHGSPGIGKTYKFDEEIIPALKTYPQVHTAIIDGSSDKLVKFSLLDILSDVPKPQSAAAASGERSAREGKRTVAQAAASGPAPESAQREPITLVVLDEYHMMPDAQKRQLINWYARMWRQYHGRVKLVMIANRIDINDRDLIESAIKDLEIEKYFREKQIRDEDTKEAIEKVVKLLVDDEEEGGPVITEEVREHSLEVSKKVKAILDANILYCRRGWEAHCGSNKHIKAVVKQAGVAKEDSKEDKQAKIWFRFFKIWLASARNLFGEDMMTFRLNDRILECFQQIAEPDKMEDGTSNLANLLKKKMPSLPMLFCRAYCQRLAEIMTAERGHINANAESSFRDMDAKYMDDMTEPKDALDIILRASLLNLNEEDNYAYPDFSMKQIPNSFLYHPAQKMVMWIHYTYALAGRPLASEKLSSMLSSLMRIKMRDLPSRFPQWFLDVPIIEDSPKVENFEVICVPGDPRDLEWVTEKLKRGFSVDWDNAYSTYQRHNITNVRLFKDVVYQSEGIVLHYVPSENLVSLIEIDEDEILNGRVQAANSLSESICMHMSPPDKAEDAAHNNAYNIALWMLYRRWFNDEAKRDWLEERCSFAFFLWASFFAHKYMEHTDHEAFENVLSTKLIALSDANLASDRLNDLWSHTFASLMKVGKEQLSYQVAFRVTQKYYPPLAEWDDKIQSLCQLIHGHCTPAKADVLARDDFFWEQLHSLERSAADKDTVVHVIEQMIKVSDKGDLSEATQVALLSQNLVLPNRLHHAYAYKFERGIKKLRGENKAVAQGWDKKDQPFYTEIKQIEANLFLQQD</sequence>
<evidence type="ECO:0008006" key="3">
    <source>
        <dbReference type="Google" id="ProtNLM"/>
    </source>
</evidence>
<feature type="region of interest" description="Disordered" evidence="1">
    <location>
        <begin position="451"/>
        <end position="486"/>
    </location>
</feature>
<feature type="region of interest" description="Disordered" evidence="1">
    <location>
        <begin position="1378"/>
        <end position="1407"/>
    </location>
</feature>
<gene>
    <name evidence="2" type="ORF">EGYM00163_LOCUS27216</name>
</gene>
<proteinExistence type="predicted"/>
<protein>
    <recommendedName>
        <fullName evidence="3">AAA+ ATPase domain-containing protein</fullName>
    </recommendedName>
</protein>
<feature type="region of interest" description="Disordered" evidence="1">
    <location>
        <begin position="629"/>
        <end position="682"/>
    </location>
</feature>
<dbReference type="SUPFAM" id="SSF52540">
    <property type="entry name" value="P-loop containing nucleoside triphosphate hydrolases"/>
    <property type="match status" value="1"/>
</dbReference>
<organism evidence="2">
    <name type="scientific">Eutreptiella gymnastica</name>
    <dbReference type="NCBI Taxonomy" id="73025"/>
    <lineage>
        <taxon>Eukaryota</taxon>
        <taxon>Discoba</taxon>
        <taxon>Euglenozoa</taxon>
        <taxon>Euglenida</taxon>
        <taxon>Spirocuta</taxon>
        <taxon>Euglenophyceae</taxon>
        <taxon>Eutreptiales</taxon>
        <taxon>Eutreptiaceae</taxon>
        <taxon>Eutreptiella</taxon>
    </lineage>
</organism>